<feature type="transmembrane region" description="Helical" evidence="7">
    <location>
        <begin position="293"/>
        <end position="315"/>
    </location>
</feature>
<reference evidence="8" key="2">
    <citation type="submission" date="2023-05" db="EMBL/GenBank/DDBJ databases">
        <authorList>
            <consortium name="Lawrence Berkeley National Laboratory"/>
            <person name="Steindorff A."/>
            <person name="Hensen N."/>
            <person name="Bonometti L."/>
            <person name="Westerberg I."/>
            <person name="Brannstrom I.O."/>
            <person name="Guillou S."/>
            <person name="Cros-Aarteil S."/>
            <person name="Calhoun S."/>
            <person name="Haridas S."/>
            <person name="Kuo A."/>
            <person name="Mondo S."/>
            <person name="Pangilinan J."/>
            <person name="Riley R."/>
            <person name="Labutti K."/>
            <person name="Andreopoulos B."/>
            <person name="Lipzen A."/>
            <person name="Chen C."/>
            <person name="Yanf M."/>
            <person name="Daum C."/>
            <person name="Ng V."/>
            <person name="Clum A."/>
            <person name="Ohm R."/>
            <person name="Martin F."/>
            <person name="Silar P."/>
            <person name="Natvig D."/>
            <person name="Lalanne C."/>
            <person name="Gautier V."/>
            <person name="Ament-Velasquez S.L."/>
            <person name="Kruys A."/>
            <person name="Hutchinson M.I."/>
            <person name="Powell A.J."/>
            <person name="Barry K."/>
            <person name="Miller A.N."/>
            <person name="Grigoriev I.V."/>
            <person name="Debuchy R."/>
            <person name="Gladieux P."/>
            <person name="Thoren M.H."/>
            <person name="Johannesson H."/>
        </authorList>
    </citation>
    <scope>NUCLEOTIDE SEQUENCE</scope>
    <source>
        <strain evidence="8">CBS 532.94</strain>
    </source>
</reference>
<organism evidence="8 9">
    <name type="scientific">Achaetomium macrosporum</name>
    <dbReference type="NCBI Taxonomy" id="79813"/>
    <lineage>
        <taxon>Eukaryota</taxon>
        <taxon>Fungi</taxon>
        <taxon>Dikarya</taxon>
        <taxon>Ascomycota</taxon>
        <taxon>Pezizomycotina</taxon>
        <taxon>Sordariomycetes</taxon>
        <taxon>Sordariomycetidae</taxon>
        <taxon>Sordariales</taxon>
        <taxon>Chaetomiaceae</taxon>
        <taxon>Achaetomium</taxon>
    </lineage>
</organism>
<evidence type="ECO:0000256" key="6">
    <source>
        <dbReference type="SAM" id="MobiDB-lite"/>
    </source>
</evidence>
<reference evidence="8" key="1">
    <citation type="journal article" date="2023" name="Mol. Phylogenet. Evol.">
        <title>Genome-scale phylogeny and comparative genomics of the fungal order Sordariales.</title>
        <authorList>
            <person name="Hensen N."/>
            <person name="Bonometti L."/>
            <person name="Westerberg I."/>
            <person name="Brannstrom I.O."/>
            <person name="Guillou S."/>
            <person name="Cros-Aarteil S."/>
            <person name="Calhoun S."/>
            <person name="Haridas S."/>
            <person name="Kuo A."/>
            <person name="Mondo S."/>
            <person name="Pangilinan J."/>
            <person name="Riley R."/>
            <person name="LaButti K."/>
            <person name="Andreopoulos B."/>
            <person name="Lipzen A."/>
            <person name="Chen C."/>
            <person name="Yan M."/>
            <person name="Daum C."/>
            <person name="Ng V."/>
            <person name="Clum A."/>
            <person name="Steindorff A."/>
            <person name="Ohm R.A."/>
            <person name="Martin F."/>
            <person name="Silar P."/>
            <person name="Natvig D.O."/>
            <person name="Lalanne C."/>
            <person name="Gautier V."/>
            <person name="Ament-Velasquez S.L."/>
            <person name="Kruys A."/>
            <person name="Hutchinson M.I."/>
            <person name="Powell A.J."/>
            <person name="Barry K."/>
            <person name="Miller A.N."/>
            <person name="Grigoriev I.V."/>
            <person name="Debuchy R."/>
            <person name="Gladieux P."/>
            <person name="Hiltunen Thoren M."/>
            <person name="Johannesson H."/>
        </authorList>
    </citation>
    <scope>NUCLEOTIDE SEQUENCE</scope>
    <source>
        <strain evidence="8">CBS 532.94</strain>
    </source>
</reference>
<evidence type="ECO:0000313" key="9">
    <source>
        <dbReference type="Proteomes" id="UP001303760"/>
    </source>
</evidence>
<dbReference type="Proteomes" id="UP001303760">
    <property type="component" value="Unassembled WGS sequence"/>
</dbReference>
<keyword evidence="9" id="KW-1185">Reference proteome</keyword>
<evidence type="ECO:0000256" key="5">
    <source>
        <dbReference type="ARBA" id="ARBA00023136"/>
    </source>
</evidence>
<feature type="transmembrane region" description="Helical" evidence="7">
    <location>
        <begin position="139"/>
        <end position="161"/>
    </location>
</feature>
<feature type="transmembrane region" description="Helical" evidence="7">
    <location>
        <begin position="428"/>
        <end position="447"/>
    </location>
</feature>
<feature type="transmembrane region" description="Helical" evidence="7">
    <location>
        <begin position="321"/>
        <end position="340"/>
    </location>
</feature>
<dbReference type="Pfam" id="PF07690">
    <property type="entry name" value="MFS_1"/>
    <property type="match status" value="1"/>
</dbReference>
<dbReference type="EMBL" id="MU860533">
    <property type="protein sequence ID" value="KAK4233529.1"/>
    <property type="molecule type" value="Genomic_DNA"/>
</dbReference>
<feature type="transmembrane region" description="Helical" evidence="7">
    <location>
        <begin position="260"/>
        <end position="281"/>
    </location>
</feature>
<feature type="compositionally biased region" description="Basic and acidic residues" evidence="6">
    <location>
        <begin position="662"/>
        <end position="671"/>
    </location>
</feature>
<feature type="region of interest" description="Disordered" evidence="6">
    <location>
        <begin position="661"/>
        <end position="685"/>
    </location>
</feature>
<dbReference type="GO" id="GO:0022857">
    <property type="term" value="F:transmembrane transporter activity"/>
    <property type="evidence" value="ECO:0007669"/>
    <property type="project" value="InterPro"/>
</dbReference>
<evidence type="ECO:0000256" key="7">
    <source>
        <dbReference type="SAM" id="Phobius"/>
    </source>
</evidence>
<evidence type="ECO:0000313" key="8">
    <source>
        <dbReference type="EMBL" id="KAK4233529.1"/>
    </source>
</evidence>
<keyword evidence="4 7" id="KW-1133">Transmembrane helix</keyword>
<dbReference type="PANTHER" id="PTHR23506">
    <property type="entry name" value="GH10249P"/>
    <property type="match status" value="1"/>
</dbReference>
<dbReference type="InterPro" id="IPR036259">
    <property type="entry name" value="MFS_trans_sf"/>
</dbReference>
<dbReference type="SUPFAM" id="SSF103473">
    <property type="entry name" value="MFS general substrate transporter"/>
    <property type="match status" value="1"/>
</dbReference>
<comment type="caution">
    <text evidence="8">The sequence shown here is derived from an EMBL/GenBank/DDBJ whole genome shotgun (WGS) entry which is preliminary data.</text>
</comment>
<feature type="transmembrane region" description="Helical" evidence="7">
    <location>
        <begin position="352"/>
        <end position="372"/>
    </location>
</feature>
<accession>A0AAN7C1C7</accession>
<dbReference type="InterPro" id="IPR050930">
    <property type="entry name" value="MFS_Vesicular_Transporter"/>
</dbReference>
<evidence type="ECO:0000256" key="2">
    <source>
        <dbReference type="ARBA" id="ARBA00022448"/>
    </source>
</evidence>
<comment type="subcellular location">
    <subcellularLocation>
        <location evidence="1">Membrane</location>
        <topology evidence="1">Multi-pass membrane protein</topology>
    </subcellularLocation>
</comment>
<feature type="transmembrane region" description="Helical" evidence="7">
    <location>
        <begin position="75"/>
        <end position="95"/>
    </location>
</feature>
<dbReference type="PANTHER" id="PTHR23506:SF23">
    <property type="entry name" value="GH10249P"/>
    <property type="match status" value="1"/>
</dbReference>
<dbReference type="AlphaFoldDB" id="A0AAN7C1C7"/>
<feature type="transmembrane region" description="Helical" evidence="7">
    <location>
        <begin position="6"/>
        <end position="26"/>
    </location>
</feature>
<feature type="transmembrane region" description="Helical" evidence="7">
    <location>
        <begin position="168"/>
        <end position="188"/>
    </location>
</feature>
<dbReference type="Gene3D" id="1.20.1250.20">
    <property type="entry name" value="MFS general substrate transporter like domains"/>
    <property type="match status" value="2"/>
</dbReference>
<name>A0AAN7C1C7_9PEZI</name>
<feature type="region of interest" description="Disordered" evidence="6">
    <location>
        <begin position="197"/>
        <end position="239"/>
    </location>
</feature>
<dbReference type="GO" id="GO:0016020">
    <property type="term" value="C:membrane"/>
    <property type="evidence" value="ECO:0007669"/>
    <property type="project" value="UniProtKB-SubCell"/>
</dbReference>
<keyword evidence="3 7" id="KW-0812">Transmembrane</keyword>
<evidence type="ECO:0000256" key="3">
    <source>
        <dbReference type="ARBA" id="ARBA00022692"/>
    </source>
</evidence>
<sequence length="701" mass="74903">MSFLVALAKFAVFTDAFLSGLVIPLIPTIIENGTRVHYSHQQLQMWTSVVVSAHGGAFALVSPTMPLYMRRGPSSYAVLLVGLALSAGAFSLLHLPPDPVILFLGRFMQGILAAGITAASSGMLATAASSNGPTCGLTWVTPTLIQNVAMTAAPIVAGFLQEYYGTDAVFYCGYALVTLSILLVLVAVNNIPVFDSEHNERPDVQPRGYGTMPSGTGESSRRSSRSISPRTAIPTRSSQRDALETLPAATSGGSRLSVALFGYLVVGLLISALQSVLPLFVKRHFNWSALATGSLFVPLSAPAALIGPLAGALAIRVPRSTRFLTTIGFFACLPAFLYLGELRDNTKIVQHGFLLMLGCLSLATGLCGDPLVEEIINTAASSGSDRWWATAQATSLPSATYAWGSLVGPLFASAVSWLWGWSTMNKSLAVVAAAAGVVSLFFLQGWTGRPYPDIQSRHAEPTSDEESAPLLANDRSNRGLYGQPEAYSSKREDGYCRQSQDSEDLSPSTHSGKDRMSRPHRRHFSVDNFSVATTAGPGSVDSSTSSVRFQAALETPVHGSLGNGAKRASMSDNASKTSAERRYIMREAPHAPATDPLLAAGSLYVIDEERDTAAGVQSERQKRRVVVFAEGMAPPELLKRHRHHTVAINAIHGTAQMVSDSTDDHAVHVTEESGEEEPDFSEATSRRYVVVVVESEDDESK</sequence>
<gene>
    <name evidence="8" type="ORF">C8A03DRAFT_19414</name>
</gene>
<feature type="transmembrane region" description="Helical" evidence="7">
    <location>
        <begin position="401"/>
        <end position="421"/>
    </location>
</feature>
<proteinExistence type="predicted"/>
<feature type="transmembrane region" description="Helical" evidence="7">
    <location>
        <begin position="46"/>
        <end position="69"/>
    </location>
</feature>
<dbReference type="InterPro" id="IPR011701">
    <property type="entry name" value="MFS"/>
</dbReference>
<keyword evidence="5 7" id="KW-0472">Membrane</keyword>
<evidence type="ECO:0000256" key="1">
    <source>
        <dbReference type="ARBA" id="ARBA00004141"/>
    </source>
</evidence>
<keyword evidence="2" id="KW-0813">Transport</keyword>
<evidence type="ECO:0000256" key="4">
    <source>
        <dbReference type="ARBA" id="ARBA00022989"/>
    </source>
</evidence>
<feature type="transmembrane region" description="Helical" evidence="7">
    <location>
        <begin position="107"/>
        <end position="127"/>
    </location>
</feature>
<protein>
    <submittedName>
        <fullName evidence="8">Major facilitator superfamily domain-containing protein</fullName>
    </submittedName>
</protein>
<feature type="region of interest" description="Disordered" evidence="6">
    <location>
        <begin position="453"/>
        <end position="521"/>
    </location>
</feature>